<dbReference type="InterPro" id="IPR035587">
    <property type="entry name" value="DUS-like_FMN-bd"/>
</dbReference>
<evidence type="ECO:0000256" key="3">
    <source>
        <dbReference type="ARBA" id="ARBA00022643"/>
    </source>
</evidence>
<protein>
    <recommendedName>
        <fullName evidence="11">DUS-like FMN-binding domain-containing protein</fullName>
    </recommendedName>
</protein>
<comment type="caution">
    <text evidence="12">The sequence shown here is derived from an EMBL/GenBank/DDBJ whole genome shotgun (WGS) entry which is preliminary data.</text>
</comment>
<dbReference type="PANTHER" id="PTHR45936">
    <property type="entry name" value="TRNA-DIHYDROURIDINE(20) SYNTHASE [NAD(P)+]-LIKE"/>
    <property type="match status" value="1"/>
</dbReference>
<dbReference type="PANTHER" id="PTHR45936:SF1">
    <property type="entry name" value="TRNA-DIHYDROURIDINE(20) SYNTHASE [NAD(P)+]-LIKE"/>
    <property type="match status" value="1"/>
</dbReference>
<evidence type="ECO:0000256" key="7">
    <source>
        <dbReference type="ARBA" id="ARBA00045934"/>
    </source>
</evidence>
<feature type="region of interest" description="Disordered" evidence="10">
    <location>
        <begin position="340"/>
        <end position="415"/>
    </location>
</feature>
<dbReference type="EMBL" id="NAJN01001716">
    <property type="protein sequence ID" value="TKA61574.1"/>
    <property type="molecule type" value="Genomic_DNA"/>
</dbReference>
<dbReference type="InterPro" id="IPR013785">
    <property type="entry name" value="Aldolase_TIM"/>
</dbReference>
<comment type="function">
    <text evidence="7">Catalyzes the synthesis of dihydrouridine, a modified base found in the D-loop of most tRNAs. Specifically modifies U47 in cytoplasmic tRNAs. Catalyzes the synthesis of dihydrouridine in some mRNAs, thereby affecting their translation.</text>
</comment>
<keyword evidence="13" id="KW-1185">Reference proteome</keyword>
<comment type="cofactor">
    <cofactor evidence="1">
        <name>FMN</name>
        <dbReference type="ChEBI" id="CHEBI:58210"/>
    </cofactor>
</comment>
<evidence type="ECO:0000256" key="10">
    <source>
        <dbReference type="SAM" id="MobiDB-lite"/>
    </source>
</evidence>
<evidence type="ECO:0000259" key="11">
    <source>
        <dbReference type="Pfam" id="PF01207"/>
    </source>
</evidence>
<reference evidence="12 13" key="1">
    <citation type="submission" date="2017-03" db="EMBL/GenBank/DDBJ databases">
        <title>Genomes of endolithic fungi from Antarctica.</title>
        <authorList>
            <person name="Coleine C."/>
            <person name="Masonjones S."/>
            <person name="Stajich J.E."/>
        </authorList>
    </citation>
    <scope>NUCLEOTIDE SEQUENCE [LARGE SCALE GENOMIC DNA]</scope>
    <source>
        <strain evidence="12 13">CCFEE 5187</strain>
    </source>
</reference>
<feature type="domain" description="DUS-like FMN-binding" evidence="11">
    <location>
        <begin position="23"/>
        <end position="200"/>
    </location>
</feature>
<evidence type="ECO:0000256" key="9">
    <source>
        <dbReference type="ARBA" id="ARBA00049447"/>
    </source>
</evidence>
<keyword evidence="5" id="KW-0819">tRNA processing</keyword>
<evidence type="ECO:0000256" key="1">
    <source>
        <dbReference type="ARBA" id="ARBA00001917"/>
    </source>
</evidence>
<keyword evidence="2" id="KW-0285">Flavoprotein</keyword>
<dbReference type="GO" id="GO:0006397">
    <property type="term" value="P:mRNA processing"/>
    <property type="evidence" value="ECO:0007669"/>
    <property type="project" value="UniProtKB-KW"/>
</dbReference>
<dbReference type="STRING" id="331657.A0A4U0WFH3"/>
<evidence type="ECO:0000256" key="2">
    <source>
        <dbReference type="ARBA" id="ARBA00022630"/>
    </source>
</evidence>
<feature type="compositionally biased region" description="Polar residues" evidence="10">
    <location>
        <begin position="372"/>
        <end position="386"/>
    </location>
</feature>
<gene>
    <name evidence="12" type="ORF">B0A49_10404</name>
</gene>
<dbReference type="GO" id="GO:0005737">
    <property type="term" value="C:cytoplasm"/>
    <property type="evidence" value="ECO:0007669"/>
    <property type="project" value="TreeGrafter"/>
</dbReference>
<keyword evidence="3" id="KW-0288">FMN</keyword>
<feature type="compositionally biased region" description="Basic and acidic residues" evidence="10">
    <location>
        <begin position="340"/>
        <end position="354"/>
    </location>
</feature>
<evidence type="ECO:0000256" key="8">
    <source>
        <dbReference type="ARBA" id="ARBA00048342"/>
    </source>
</evidence>
<dbReference type="GO" id="GO:0050660">
    <property type="term" value="F:flavin adenine dinucleotide binding"/>
    <property type="evidence" value="ECO:0007669"/>
    <property type="project" value="InterPro"/>
</dbReference>
<dbReference type="CDD" id="cd02801">
    <property type="entry name" value="DUS_like_FMN"/>
    <property type="match status" value="1"/>
</dbReference>
<keyword evidence="6" id="KW-0560">Oxidoreductase</keyword>
<organism evidence="12 13">
    <name type="scientific">Cryomyces minteri</name>
    <dbReference type="NCBI Taxonomy" id="331657"/>
    <lineage>
        <taxon>Eukaryota</taxon>
        <taxon>Fungi</taxon>
        <taxon>Dikarya</taxon>
        <taxon>Ascomycota</taxon>
        <taxon>Pezizomycotina</taxon>
        <taxon>Dothideomycetes</taxon>
        <taxon>Dothideomycetes incertae sedis</taxon>
        <taxon>Cryomyces</taxon>
    </lineage>
</organism>
<dbReference type="SUPFAM" id="SSF51395">
    <property type="entry name" value="FMN-linked oxidoreductases"/>
    <property type="match status" value="1"/>
</dbReference>
<feature type="domain" description="DUS-like FMN-binding" evidence="11">
    <location>
        <begin position="202"/>
        <end position="279"/>
    </location>
</feature>
<proteinExistence type="predicted"/>
<evidence type="ECO:0000313" key="12">
    <source>
        <dbReference type="EMBL" id="TKA61574.1"/>
    </source>
</evidence>
<dbReference type="AlphaFoldDB" id="A0A4U0WFH3"/>
<evidence type="ECO:0000256" key="4">
    <source>
        <dbReference type="ARBA" id="ARBA00022664"/>
    </source>
</evidence>
<comment type="catalytic activity">
    <reaction evidence="9">
        <text>a 5,6-dihydrouridine in mRNA + NADP(+) = a uridine in mRNA + NADPH + H(+)</text>
        <dbReference type="Rhea" id="RHEA:69855"/>
        <dbReference type="Rhea" id="RHEA-COMP:14658"/>
        <dbReference type="Rhea" id="RHEA-COMP:17789"/>
        <dbReference type="ChEBI" id="CHEBI:15378"/>
        <dbReference type="ChEBI" id="CHEBI:57783"/>
        <dbReference type="ChEBI" id="CHEBI:58349"/>
        <dbReference type="ChEBI" id="CHEBI:65315"/>
        <dbReference type="ChEBI" id="CHEBI:74443"/>
    </reaction>
    <physiologicalReaction direction="right-to-left" evidence="9">
        <dbReference type="Rhea" id="RHEA:69857"/>
    </physiologicalReaction>
</comment>
<dbReference type="Pfam" id="PF01207">
    <property type="entry name" value="Dus"/>
    <property type="match status" value="2"/>
</dbReference>
<dbReference type="Gene3D" id="3.20.20.70">
    <property type="entry name" value="Aldolase class I"/>
    <property type="match status" value="1"/>
</dbReference>
<accession>A0A4U0WFH3</accession>
<dbReference type="InterPro" id="IPR018517">
    <property type="entry name" value="tRNA_hU_synthase_CS"/>
</dbReference>
<dbReference type="OrthoDB" id="10262250at2759"/>
<dbReference type="InterPro" id="IPR052582">
    <property type="entry name" value="tRNA-DUS-like"/>
</dbReference>
<dbReference type="Proteomes" id="UP000308768">
    <property type="component" value="Unassembled WGS sequence"/>
</dbReference>
<dbReference type="GO" id="GO:0017150">
    <property type="term" value="F:tRNA dihydrouridine synthase activity"/>
    <property type="evidence" value="ECO:0007669"/>
    <property type="project" value="InterPro"/>
</dbReference>
<evidence type="ECO:0000256" key="5">
    <source>
        <dbReference type="ARBA" id="ARBA00022694"/>
    </source>
</evidence>
<name>A0A4U0WFH3_9PEZI</name>
<evidence type="ECO:0000256" key="6">
    <source>
        <dbReference type="ARBA" id="ARBA00023002"/>
    </source>
</evidence>
<dbReference type="PROSITE" id="PS01136">
    <property type="entry name" value="UPF0034"/>
    <property type="match status" value="1"/>
</dbReference>
<sequence length="415" mass="45479">MKPASKLVPIPKNGVDYRGKVVLAPMVRSGELPSRLLALKYGADLVWGPETVDKAMIGTTRRCNPLTSTIDFTRVSSNGVRNPSLGTNQRESIIYRLHPQREGRRLVFQLGTSNPENAVKAAKLVAADVSGIDVNAGCPKPFSTTGGMGAALLRTPDVLCAILRALVREVGEVYEIGISVKMRLLETPEQTEELVRKLERAIREQLRMIADVCREAGVACLMNGDVVDRDSAIELIKDYGVDGAMIATAAERNPSCFRSKEEGGLASWEEVVREYMKVALEVENRWGNTKFLLSQIMPGKDPKYVKTNQSKSYEEVVQILGLEEELADVARDVDKRLDIKPKETRAERKAKANESARAAGGDTRKAKKQRPTQRMPQPRVNHSQPGVATPEMPLDVSREAGPGSLSEAQAPVLAV</sequence>
<evidence type="ECO:0000313" key="13">
    <source>
        <dbReference type="Proteomes" id="UP000308768"/>
    </source>
</evidence>
<comment type="catalytic activity">
    <reaction evidence="8">
        <text>a 5,6-dihydrouridine in mRNA + NAD(+) = a uridine in mRNA + NADH + H(+)</text>
        <dbReference type="Rhea" id="RHEA:69851"/>
        <dbReference type="Rhea" id="RHEA-COMP:14658"/>
        <dbReference type="Rhea" id="RHEA-COMP:17789"/>
        <dbReference type="ChEBI" id="CHEBI:15378"/>
        <dbReference type="ChEBI" id="CHEBI:57540"/>
        <dbReference type="ChEBI" id="CHEBI:57945"/>
        <dbReference type="ChEBI" id="CHEBI:65315"/>
        <dbReference type="ChEBI" id="CHEBI:74443"/>
    </reaction>
    <physiologicalReaction direction="right-to-left" evidence="8">
        <dbReference type="Rhea" id="RHEA:69853"/>
    </physiologicalReaction>
</comment>
<keyword evidence="4" id="KW-0507">mRNA processing</keyword>